<name>A0A1W1X9U7_9NEIS</name>
<dbReference type="Proteomes" id="UP000192761">
    <property type="component" value="Unassembled WGS sequence"/>
</dbReference>
<sequence length="120" mass="13262">MVGVEAVMTWKLNGVRSYRISGMLLLLIVAFFAVRMGRLSCTPGYGVPLALLFCASATLLHLIWFWRLPRPWLRMALSLGLLFIVYDAGVVAGLAMLDTSSLAEWLEQFLHLLQGGAFGC</sequence>
<proteinExistence type="predicted"/>
<accession>A0A1W1X9U7</accession>
<keyword evidence="3" id="KW-1185">Reference proteome</keyword>
<evidence type="ECO:0000256" key="1">
    <source>
        <dbReference type="SAM" id="Phobius"/>
    </source>
</evidence>
<dbReference type="STRING" id="1121001.SAMN02745857_00900"/>
<feature type="transmembrane region" description="Helical" evidence="1">
    <location>
        <begin position="46"/>
        <end position="66"/>
    </location>
</feature>
<keyword evidence="1" id="KW-1133">Transmembrane helix</keyword>
<evidence type="ECO:0000313" key="3">
    <source>
        <dbReference type="Proteomes" id="UP000192761"/>
    </source>
</evidence>
<dbReference type="EMBL" id="FWXD01000004">
    <property type="protein sequence ID" value="SMC20301.1"/>
    <property type="molecule type" value="Genomic_DNA"/>
</dbReference>
<keyword evidence="1" id="KW-0472">Membrane</keyword>
<dbReference type="AlphaFoldDB" id="A0A1W1X9U7"/>
<protein>
    <submittedName>
        <fullName evidence="2">Uncharacterized protein</fullName>
    </submittedName>
</protein>
<keyword evidence="1" id="KW-0812">Transmembrane</keyword>
<feature type="transmembrane region" description="Helical" evidence="1">
    <location>
        <begin position="17"/>
        <end position="34"/>
    </location>
</feature>
<evidence type="ECO:0000313" key="2">
    <source>
        <dbReference type="EMBL" id="SMC20301.1"/>
    </source>
</evidence>
<gene>
    <name evidence="2" type="ORF">SAMN02745857_00900</name>
</gene>
<organism evidence="2 3">
    <name type="scientific">Andreprevotia lacus DSM 23236</name>
    <dbReference type="NCBI Taxonomy" id="1121001"/>
    <lineage>
        <taxon>Bacteria</taxon>
        <taxon>Pseudomonadati</taxon>
        <taxon>Pseudomonadota</taxon>
        <taxon>Betaproteobacteria</taxon>
        <taxon>Neisseriales</taxon>
        <taxon>Chitinibacteraceae</taxon>
        <taxon>Andreprevotia</taxon>
    </lineage>
</organism>
<reference evidence="2 3" key="1">
    <citation type="submission" date="2017-04" db="EMBL/GenBank/DDBJ databases">
        <authorList>
            <person name="Afonso C.L."/>
            <person name="Miller P.J."/>
            <person name="Scott M.A."/>
            <person name="Spackman E."/>
            <person name="Goraichik I."/>
            <person name="Dimitrov K.M."/>
            <person name="Suarez D.L."/>
            <person name="Swayne D.E."/>
        </authorList>
    </citation>
    <scope>NUCLEOTIDE SEQUENCE [LARGE SCALE GENOMIC DNA]</scope>
    <source>
        <strain evidence="2 3">DSM 23236</strain>
    </source>
</reference>
<feature type="transmembrane region" description="Helical" evidence="1">
    <location>
        <begin position="72"/>
        <end position="97"/>
    </location>
</feature>